<dbReference type="Pfam" id="PF01428">
    <property type="entry name" value="zf-AN1"/>
    <property type="match status" value="2"/>
</dbReference>
<sequence>MGGGTEAFPELGRHCEHPDCNQLDFLPFDCDGCHQLFCLEHRSYKSHGCAKSDFNSRKVVVCEICSTAIETTGFAGEDERSILMNHERSKDCDPRKKKKPTCPVRRCREKLTFSNTATCKTCELKVCLKHRFPADHECKPSASTSTALAVNGLVNRFWVALGARNATDCAKEDPQPSSSSRRNPFVKGY</sequence>
<name>A0A7J7CZV1_TRIWF</name>
<evidence type="ECO:0000256" key="3">
    <source>
        <dbReference type="ARBA" id="ARBA00022771"/>
    </source>
</evidence>
<dbReference type="AlphaFoldDB" id="A0A7J7CZV1"/>
<keyword evidence="2" id="KW-0479">Metal-binding</keyword>
<comment type="caution">
    <text evidence="8">The sequence shown here is derived from an EMBL/GenBank/DDBJ whole genome shotgun (WGS) entry which is preliminary data.</text>
</comment>
<dbReference type="Proteomes" id="UP000593562">
    <property type="component" value="Unassembled WGS sequence"/>
</dbReference>
<dbReference type="InParanoid" id="A0A7J7CZV1"/>
<protein>
    <submittedName>
        <fullName evidence="8">Zinc finger family protein</fullName>
    </submittedName>
</protein>
<dbReference type="PANTHER" id="PTHR14677">
    <property type="entry name" value="ARSENITE INDUCUBLE RNA ASSOCIATED PROTEIN AIP-1-RELATED"/>
    <property type="match status" value="1"/>
</dbReference>
<dbReference type="EMBL" id="JAAARO010000012">
    <property type="protein sequence ID" value="KAF5739642.1"/>
    <property type="molecule type" value="Genomic_DNA"/>
</dbReference>
<evidence type="ECO:0000313" key="8">
    <source>
        <dbReference type="EMBL" id="KAF5739642.1"/>
    </source>
</evidence>
<dbReference type="GO" id="GO:0005737">
    <property type="term" value="C:cytoplasm"/>
    <property type="evidence" value="ECO:0007669"/>
    <property type="project" value="TreeGrafter"/>
</dbReference>
<evidence type="ECO:0000256" key="4">
    <source>
        <dbReference type="ARBA" id="ARBA00022833"/>
    </source>
</evidence>
<dbReference type="SMART" id="SM00154">
    <property type="entry name" value="ZnF_AN1"/>
    <property type="match status" value="2"/>
</dbReference>
<evidence type="ECO:0000256" key="1">
    <source>
        <dbReference type="ARBA" id="ARBA00003732"/>
    </source>
</evidence>
<accession>A0A7J7CZV1</accession>
<dbReference type="FunCoup" id="A0A7J7CZV1">
    <property type="interactions" value="2926"/>
</dbReference>
<gene>
    <name evidence="8" type="ORF">HS088_TW12G00851</name>
</gene>
<dbReference type="PROSITE" id="PS51039">
    <property type="entry name" value="ZF_AN1"/>
    <property type="match status" value="2"/>
</dbReference>
<feature type="region of interest" description="Disordered" evidence="6">
    <location>
        <begin position="168"/>
        <end position="189"/>
    </location>
</feature>
<proteinExistence type="predicted"/>
<evidence type="ECO:0000259" key="7">
    <source>
        <dbReference type="PROSITE" id="PS51039"/>
    </source>
</evidence>
<keyword evidence="3 5" id="KW-0863">Zinc-finger</keyword>
<keyword evidence="4" id="KW-0862">Zinc</keyword>
<feature type="domain" description="AN1-type" evidence="7">
    <location>
        <begin position="9"/>
        <end position="57"/>
    </location>
</feature>
<keyword evidence="9" id="KW-1185">Reference proteome</keyword>
<dbReference type="PANTHER" id="PTHR14677:SF20">
    <property type="entry name" value="ZINC FINGER AN1-TYPE CONTAINING 2A-RELATED"/>
    <property type="match status" value="1"/>
</dbReference>
<feature type="domain" description="AN1-type" evidence="7">
    <location>
        <begin position="96"/>
        <end position="146"/>
    </location>
</feature>
<organism evidence="8 9">
    <name type="scientific">Tripterygium wilfordii</name>
    <name type="common">Thunder God vine</name>
    <dbReference type="NCBI Taxonomy" id="458696"/>
    <lineage>
        <taxon>Eukaryota</taxon>
        <taxon>Viridiplantae</taxon>
        <taxon>Streptophyta</taxon>
        <taxon>Embryophyta</taxon>
        <taxon>Tracheophyta</taxon>
        <taxon>Spermatophyta</taxon>
        <taxon>Magnoliopsida</taxon>
        <taxon>eudicotyledons</taxon>
        <taxon>Gunneridae</taxon>
        <taxon>Pentapetalae</taxon>
        <taxon>rosids</taxon>
        <taxon>fabids</taxon>
        <taxon>Celastrales</taxon>
        <taxon>Celastraceae</taxon>
        <taxon>Tripterygium</taxon>
    </lineage>
</organism>
<comment type="function">
    <text evidence="1">May be involved in environmental stress response.</text>
</comment>
<evidence type="ECO:0000313" key="9">
    <source>
        <dbReference type="Proteomes" id="UP000593562"/>
    </source>
</evidence>
<evidence type="ECO:0000256" key="5">
    <source>
        <dbReference type="PROSITE-ProRule" id="PRU00449"/>
    </source>
</evidence>
<dbReference type="InterPro" id="IPR035896">
    <property type="entry name" value="AN1-like_Znf"/>
</dbReference>
<dbReference type="GO" id="GO:0008270">
    <property type="term" value="F:zinc ion binding"/>
    <property type="evidence" value="ECO:0007669"/>
    <property type="project" value="UniProtKB-KW"/>
</dbReference>
<dbReference type="Gene3D" id="4.10.1110.10">
    <property type="entry name" value="AN1-like Zinc finger"/>
    <property type="match status" value="2"/>
</dbReference>
<reference evidence="8 9" key="1">
    <citation type="journal article" date="2020" name="Nat. Commun.">
        <title>Genome of Tripterygium wilfordii and identification of cytochrome P450 involved in triptolide biosynthesis.</title>
        <authorList>
            <person name="Tu L."/>
            <person name="Su P."/>
            <person name="Zhang Z."/>
            <person name="Gao L."/>
            <person name="Wang J."/>
            <person name="Hu T."/>
            <person name="Zhou J."/>
            <person name="Zhang Y."/>
            <person name="Zhao Y."/>
            <person name="Liu Y."/>
            <person name="Song Y."/>
            <person name="Tong Y."/>
            <person name="Lu Y."/>
            <person name="Yang J."/>
            <person name="Xu C."/>
            <person name="Jia M."/>
            <person name="Peters R.J."/>
            <person name="Huang L."/>
            <person name="Gao W."/>
        </authorList>
    </citation>
    <scope>NUCLEOTIDE SEQUENCE [LARGE SCALE GENOMIC DNA]</scope>
    <source>
        <strain evidence="9">cv. XIE 37</strain>
        <tissue evidence="8">Leaf</tissue>
    </source>
</reference>
<evidence type="ECO:0000256" key="2">
    <source>
        <dbReference type="ARBA" id="ARBA00022723"/>
    </source>
</evidence>
<dbReference type="SUPFAM" id="SSF118310">
    <property type="entry name" value="AN1-like Zinc finger"/>
    <property type="match status" value="2"/>
</dbReference>
<evidence type="ECO:0000256" key="6">
    <source>
        <dbReference type="SAM" id="MobiDB-lite"/>
    </source>
</evidence>
<dbReference type="InterPro" id="IPR000058">
    <property type="entry name" value="Znf_AN1"/>
</dbReference>